<dbReference type="NCBIfam" id="NF003417">
    <property type="entry name" value="PRK04813.1"/>
    <property type="match status" value="3"/>
</dbReference>
<dbReference type="GO" id="GO:0031177">
    <property type="term" value="F:phosphopantetheine binding"/>
    <property type="evidence" value="ECO:0007669"/>
    <property type="project" value="InterPro"/>
</dbReference>
<dbReference type="STRING" id="457427.SSOG_07311"/>
<evidence type="ECO:0000256" key="5">
    <source>
        <dbReference type="ARBA" id="ARBA00022737"/>
    </source>
</evidence>
<dbReference type="Pfam" id="PF00550">
    <property type="entry name" value="PP-binding"/>
    <property type="match status" value="2"/>
</dbReference>
<dbReference type="FunFam" id="3.40.50.980:FF:000002">
    <property type="entry name" value="Enterobactin synthetase component F"/>
    <property type="match status" value="2"/>
</dbReference>
<dbReference type="FunFam" id="3.40.50.980:FF:000001">
    <property type="entry name" value="Non-ribosomal peptide synthetase"/>
    <property type="match status" value="2"/>
</dbReference>
<dbReference type="FunFam" id="2.30.38.10:FF:000001">
    <property type="entry name" value="Non-ribosomal peptide synthetase PvdI"/>
    <property type="match status" value="2"/>
</dbReference>
<keyword evidence="8" id="KW-1185">Reference proteome</keyword>
<evidence type="ECO:0000256" key="3">
    <source>
        <dbReference type="ARBA" id="ARBA00022450"/>
    </source>
</evidence>
<dbReference type="InterPro" id="IPR010071">
    <property type="entry name" value="AA_adenyl_dom"/>
</dbReference>
<dbReference type="InterPro" id="IPR013217">
    <property type="entry name" value="Methyltransf_12"/>
</dbReference>
<evidence type="ECO:0000259" key="6">
    <source>
        <dbReference type="PROSITE" id="PS50075"/>
    </source>
</evidence>
<dbReference type="InterPro" id="IPR025110">
    <property type="entry name" value="AMP-bd_C"/>
</dbReference>
<dbReference type="SUPFAM" id="SSF47336">
    <property type="entry name" value="ACP-like"/>
    <property type="match status" value="2"/>
</dbReference>
<dbReference type="PANTHER" id="PTHR45527">
    <property type="entry name" value="NONRIBOSOMAL PEPTIDE SYNTHETASE"/>
    <property type="match status" value="1"/>
</dbReference>
<evidence type="ECO:0000313" key="8">
    <source>
        <dbReference type="Proteomes" id="UP000003963"/>
    </source>
</evidence>
<organism evidence="7 8">
    <name type="scientific">Streptomyces himastatinicus ATCC 53653</name>
    <dbReference type="NCBI Taxonomy" id="457427"/>
    <lineage>
        <taxon>Bacteria</taxon>
        <taxon>Bacillati</taxon>
        <taxon>Actinomycetota</taxon>
        <taxon>Actinomycetes</taxon>
        <taxon>Kitasatosporales</taxon>
        <taxon>Streptomycetaceae</taxon>
        <taxon>Streptomyces</taxon>
        <taxon>Streptomyces violaceusniger group</taxon>
    </lineage>
</organism>
<dbReference type="CDD" id="cd02440">
    <property type="entry name" value="AdoMet_MTases"/>
    <property type="match status" value="1"/>
</dbReference>
<dbReference type="Gene3D" id="3.30.300.30">
    <property type="match status" value="3"/>
</dbReference>
<dbReference type="SUPFAM" id="SSF52777">
    <property type="entry name" value="CoA-dependent acyltransferases"/>
    <property type="match status" value="6"/>
</dbReference>
<dbReference type="PROSITE" id="PS00455">
    <property type="entry name" value="AMP_BINDING"/>
    <property type="match status" value="2"/>
</dbReference>
<keyword evidence="4" id="KW-0597">Phosphoprotein</keyword>
<dbReference type="Gene3D" id="3.30.559.10">
    <property type="entry name" value="Chloramphenicol acetyltransferase-like domain"/>
    <property type="match status" value="3"/>
</dbReference>
<dbReference type="GO" id="GO:0005829">
    <property type="term" value="C:cytosol"/>
    <property type="evidence" value="ECO:0007669"/>
    <property type="project" value="TreeGrafter"/>
</dbReference>
<proteinExistence type="inferred from homology"/>
<dbReference type="GO" id="GO:0017000">
    <property type="term" value="P:antibiotic biosynthetic process"/>
    <property type="evidence" value="ECO:0007669"/>
    <property type="project" value="UniProtKB-ARBA"/>
</dbReference>
<dbReference type="InterPro" id="IPR000873">
    <property type="entry name" value="AMP-dep_synth/lig_dom"/>
</dbReference>
<dbReference type="EMBL" id="GG657754">
    <property type="protein sequence ID" value="EFL27597.1"/>
    <property type="molecule type" value="Genomic_DNA"/>
</dbReference>
<dbReference type="InterPro" id="IPR023213">
    <property type="entry name" value="CAT-like_dom_sf"/>
</dbReference>
<dbReference type="FunFam" id="3.30.559.10:FF:000012">
    <property type="entry name" value="Non-ribosomal peptide synthetase"/>
    <property type="match status" value="1"/>
</dbReference>
<dbReference type="InterPro" id="IPR045851">
    <property type="entry name" value="AMP-bd_C_sf"/>
</dbReference>
<gene>
    <name evidence="7" type="ORF">SSOG_07311</name>
</gene>
<dbReference type="Pfam" id="PF00668">
    <property type="entry name" value="Condensation"/>
    <property type="match status" value="3"/>
</dbReference>
<dbReference type="GO" id="GO:0043041">
    <property type="term" value="P:amino acid activation for nonribosomal peptide biosynthetic process"/>
    <property type="evidence" value="ECO:0007669"/>
    <property type="project" value="TreeGrafter"/>
</dbReference>
<dbReference type="NCBIfam" id="TIGR01733">
    <property type="entry name" value="AA-adenyl-dom"/>
    <property type="match status" value="2"/>
</dbReference>
<feature type="domain" description="Carrier" evidence="6">
    <location>
        <begin position="2523"/>
        <end position="2598"/>
    </location>
</feature>
<dbReference type="SMART" id="SM00823">
    <property type="entry name" value="PKS_PP"/>
    <property type="match status" value="2"/>
</dbReference>
<dbReference type="Gene3D" id="2.30.38.10">
    <property type="entry name" value="Luciferase, Domain 3"/>
    <property type="match status" value="2"/>
</dbReference>
<dbReference type="GO" id="GO:0003824">
    <property type="term" value="F:catalytic activity"/>
    <property type="evidence" value="ECO:0007669"/>
    <property type="project" value="InterPro"/>
</dbReference>
<sequence length="3069" mass="337091">MNTIPQDLRQEVVRKIRSLPAKRQRALAALLGKQGVDLSALGIIAPSPRPAGEPVPLSFTQQRLWFLAQLDGSSAAYNIPIAVRLRGHLDRAALVGALEAVVRRHEALRTRFVDHDGVPYQHIGDGGDFTVHEEDVADETELSRICAREAATPFDLESDPLIRARLLRRSEREHVLLVTMHHGVSDGWSVGVLFRDLTACYEALRDGRPAPLEPLPVQYADYARWQRQWLVDDVRARQVEYWRKQLSGVDPMLSLPTDRERPPVKTYHGARESFRCPPALLERVREAGARHDATLYMTLLAACTIVAAPLHAVDRHRRRHGGRANRNRREVEGLIGFFANTLAMRTDLSDDPAFPELLARVRKTALEAYDHQDVPFEAVVDALGLERSQSHSPVFQTMFVLQEAQTEQETRLGGLELSPVDFDTDVTKFDLTLDLRETPDGLVGTAEYNTDLFDPDTVRRFVRHYTTVLEAIADHPRERISRLGALEAAERQRVLVEWNQRPPGLGSPDRCLHEWFQEMAAATPDAVAVECESRSLTYGELNARANRLARHLRGLGVGPGVLVALCLPRSEHIVTGVLAVLKAGGAYVPLDPAVPVERQNHVLSDSAPRVLLVDGPAAEGLETSGASVVDLRADAASWADLPDGDLSRTQVGASPADLAYVIYTSGSTGVPKGVMVEHRNVVRLFSATRGWFGFGSGDVWTLFHSFAFDFSVWEIWGALLHGGRLVVVPQAVTRNPREFYELVCAAGVTVLNQTPSAFRQLIAAQGEEGAAHRLRVVVFGGEALDVAALEPWMGRAVNRDTRLVNMYGITETTVHVTYRPLERADTEGTSSPIGQRIPDLRVYVLDGHGEPVPIGAVGELYVGGEGVARGYLNRPELTRERFLTDPFRGEPGARIYRTGDLVRQLPDGSLEYLGRNDDQVKIRGFRIEPGEIESRIGEHPAVRSCVVLAREDQPGNKQLVAYVVREDGHGDADPAPELRRHAERTLAAYMVPSAFVVMDALPLTANGKLDRKALPAPGAGAYDQRTYVAPSTDTERALAAVWAELLDFDETLIGADDNFFALGGHSLLITVLVARLKGLGFDVPVRSVFGSPTLARLAAEIDGTTADQAYTVPPNPIPESCEHLTPQLLPLVALDQAQIDAIVATVPGGAPAVQDIYPLAPAQEGILFHHLLDPDNDPYLVSVLLTADDEAACTAFTEALQTLIDRHDVLRTAVHTADLPEPVQVVRRTARLEVERTRLDPDQDAERQARALLDRPRRMRVDRAPLLRLLIAEGPHGDRRHLLLSAHHLIEDATTLRLVLQELAAHMAGRADVAPPAPYRDFVAHTVRRMASDEVEAHFRSALADVTEPTTPFGLTNVRGDGHRYPQLRRALPADLTREVRAQARRLRVSPAVLFHAAWARVVAASTQRDDVVLGTVLSGRLQGVPGVERMLGNFINTLPLRVRLADRTVRDLVADVDTGLRELIAREQTPLSLAQGCSGLDNDTPLFSSVVNFRHFEPGDAAAARLEELGIRWVAEADAINYPLSVSLDDFGTELSLHIRVDDAVACEAVADYVETALYGITGALAADDGTSTPVLDVDVLPEAERRRLLVEANRQPEGADSPERCVHRWFEEVAAGSPDAVAVEYEGRSLSYAELNASANRLARHLRGLGVGRDTLVALCLPRSEHLVVSVLAVLKAGGAYVPVDPAVPVERLAHVLGDSAPRVLLVDGPVPEGLDTSGVPVVDIRADAGRWESEPDGDLTGVAASPADLAYVIYTSGSTGVPKGVMVEHRNVVRLFSATRGWFGFGSGDVWTLFHSFAFDFSVWEIWGALLHGGRLVVVPQAVTRNPREFYELVCAAGVTVLNQTPSAFRQLIAAQGEEGAAHRLRVVVFGGEALDVAALEPWMGRAVNRDTRLVNMYGITETTVHVTYRPLERADTEGTSSPIGQRIPDLRVYVLDGRGKPVPPGVVGELFVGGEGVARGYLNRPELTRERFLTDPFRGEPDARMYKTGDLVRQTADGSLEYLGRNDDQVKIRGFRIELGEIESALARHEAVAHGVVVPRQSADNRSLVAYVRPTAQWLDSAAREQNTTLLDQWQRVFDDEYAGATGDADTADDLNLAGWESSYTGEPIAESDMREWIDGTVRRIEDLRPKRLLEIGCGTGLLLFRYAEACDAVHALDLSATALDDVRRGVARRGWSHITLERGDAWSVTHLPRATYDTVVINSVAQYFPNRAYLEEAIARLLPLVEEGGRILIGDVRNLDLLPAHLTAAERGRAGGRTTAAALAAQVRHRRRQESELLFSPTYFTGLPELFPELGAVDIMAKRGTGDYEMLAYRYDVVLTKGAGPADESLTWLEATTPAQLRALLEGAPDRFGVSGLTNPQVEDDVRISDDLTRLPSSHEVEPLTGGVRLSRAAADAVRELDAVLRHAEQLGYRVEPTWSQDRPDALDLVFGRGELPRVRARAPYRATHLANTVRIGDLGPSMARLLKEHLSASLPEYMVPGVFVLLEEFPVTVNGKVDKGALPAPDEDAVAKEAYAAPRTEAQRTLCRILQEVLGLGRVGLEDSFFALGGHSLLAVRLNLRVRQETGRELPLQLILTGATVADMAAVLEEEPATEDTAPLVPAAPGADAPLSLQQADLWFLNHPGHLPASYDNAQLAYRMAGHLDRDAFADSARALVERHAILRTSYVRHDGTVTQRVNDGSGFPVHIAERITGADALTRWLRDERTRPFAPDDPYMVRIHLVPVSEREHVFVLTRPWGVFDGWSLTIVLSELLTLYRALTRNTRPELPELPLRYADFARWQRGAVDGAELDRQRAYWRRQLDGLPVCLSLRTDHPRRAVKSYQGASLPFEVGPDVLTGLRKLGRERGATLYMTLLSAFGVLVGGHSDDDELAIGSPVTHRPRAELEHLVGYFVNTLVMRLDVAPDRSFTEVLARAGQVTAEAHAHKDLPFADLVRSQVPEPDPAHSPLFQVMFNLVPNPVPEPDRTDADDLAITPVDLHSGTAKYDLGLTVRETASGLLGSLEYCTDLFTRETAGRMARSYEHLLQEIVAEPGAGLEWLRARAYRARVDRARAERARTDESE</sequence>
<dbReference type="Gene3D" id="3.40.50.980">
    <property type="match status" value="4"/>
</dbReference>
<dbReference type="InterPro" id="IPR020806">
    <property type="entry name" value="PKS_PP-bd"/>
</dbReference>
<dbReference type="Pfam" id="PF08242">
    <property type="entry name" value="Methyltransf_12"/>
    <property type="match status" value="1"/>
</dbReference>
<dbReference type="HOGENOM" id="CLU_000022_11_7_11"/>
<comment type="similarity">
    <text evidence="2">Belongs to the ATP-dependent AMP-binding enzyme family.</text>
</comment>
<dbReference type="Pfam" id="PF00501">
    <property type="entry name" value="AMP-binding"/>
    <property type="match status" value="2"/>
</dbReference>
<dbReference type="Gene3D" id="3.40.50.150">
    <property type="entry name" value="Vaccinia Virus protein VP39"/>
    <property type="match status" value="1"/>
</dbReference>
<evidence type="ECO:0000256" key="4">
    <source>
        <dbReference type="ARBA" id="ARBA00022553"/>
    </source>
</evidence>
<keyword evidence="5" id="KW-0677">Repeat</keyword>
<dbReference type="OrthoDB" id="2472181at2"/>
<dbReference type="InterPro" id="IPR020845">
    <property type="entry name" value="AMP-binding_CS"/>
</dbReference>
<dbReference type="CDD" id="cd19531">
    <property type="entry name" value="LCL_NRPS-like"/>
    <property type="match status" value="2"/>
</dbReference>
<dbReference type="SUPFAM" id="SSF56801">
    <property type="entry name" value="Acetyl-CoA synthetase-like"/>
    <property type="match status" value="2"/>
</dbReference>
<dbReference type="InterPro" id="IPR009081">
    <property type="entry name" value="PP-bd_ACP"/>
</dbReference>
<dbReference type="Gene3D" id="3.30.559.30">
    <property type="entry name" value="Nonribosomal peptide synthetase, condensation domain"/>
    <property type="match status" value="3"/>
</dbReference>
<dbReference type="InterPro" id="IPR029063">
    <property type="entry name" value="SAM-dependent_MTases_sf"/>
</dbReference>
<dbReference type="CDD" id="cd19544">
    <property type="entry name" value="E-C_NRPS"/>
    <property type="match status" value="1"/>
</dbReference>
<dbReference type="PROSITE" id="PS50075">
    <property type="entry name" value="CARRIER"/>
    <property type="match status" value="2"/>
</dbReference>
<dbReference type="Gene3D" id="1.10.1200.10">
    <property type="entry name" value="ACP-like"/>
    <property type="match status" value="2"/>
</dbReference>
<dbReference type="SUPFAM" id="SSF53335">
    <property type="entry name" value="S-adenosyl-L-methionine-dependent methyltransferases"/>
    <property type="match status" value="1"/>
</dbReference>
<comment type="cofactor">
    <cofactor evidence="1">
        <name>pantetheine 4'-phosphate</name>
        <dbReference type="ChEBI" id="CHEBI:47942"/>
    </cofactor>
</comment>
<protein>
    <submittedName>
        <fullName evidence="7">Amino acid adenylation</fullName>
    </submittedName>
</protein>
<dbReference type="Proteomes" id="UP000003963">
    <property type="component" value="Unassembled WGS sequence"/>
</dbReference>
<evidence type="ECO:0000256" key="2">
    <source>
        <dbReference type="ARBA" id="ARBA00006432"/>
    </source>
</evidence>
<reference evidence="7 8" key="1">
    <citation type="submission" date="2009-02" db="EMBL/GenBank/DDBJ databases">
        <title>Annotation of Streptomyces hygroscopicus strain ATCC 53653.</title>
        <authorList>
            <consortium name="The Broad Institute Genome Sequencing Platform"/>
            <consortium name="Broad Institute Microbial Sequencing Center"/>
            <person name="Fischbach M."/>
            <person name="Godfrey P."/>
            <person name="Ward D."/>
            <person name="Young S."/>
            <person name="Zeng Q."/>
            <person name="Koehrsen M."/>
            <person name="Alvarado L."/>
            <person name="Berlin A.M."/>
            <person name="Bochicchio J."/>
            <person name="Borenstein D."/>
            <person name="Chapman S.B."/>
            <person name="Chen Z."/>
            <person name="Engels R."/>
            <person name="Freedman E."/>
            <person name="Gellesch M."/>
            <person name="Goldberg J."/>
            <person name="Griggs A."/>
            <person name="Gujja S."/>
            <person name="Heilman E.R."/>
            <person name="Heiman D.I."/>
            <person name="Hepburn T.A."/>
            <person name="Howarth C."/>
            <person name="Jen D."/>
            <person name="Larson L."/>
            <person name="Lewis B."/>
            <person name="Mehta T."/>
            <person name="Park D."/>
            <person name="Pearson M."/>
            <person name="Richards J."/>
            <person name="Roberts A."/>
            <person name="Saif S."/>
            <person name="Shea T.D."/>
            <person name="Shenoy N."/>
            <person name="Sisk P."/>
            <person name="Stolte C."/>
            <person name="Sykes S.N."/>
            <person name="Thomson T."/>
            <person name="Walk T."/>
            <person name="White J."/>
            <person name="Yandava C."/>
            <person name="Straight P."/>
            <person name="Clardy J."/>
            <person name="Hung D."/>
            <person name="Kolter R."/>
            <person name="Mekalanos J."/>
            <person name="Walker S."/>
            <person name="Walsh C.T."/>
            <person name="Wieland-Brown L.C."/>
            <person name="Haas B."/>
            <person name="Nusbaum C."/>
            <person name="Birren B."/>
        </authorList>
    </citation>
    <scope>NUCLEOTIDE SEQUENCE [LARGE SCALE GENOMIC DNA]</scope>
    <source>
        <strain evidence="7 8">ATCC 53653</strain>
    </source>
</reference>
<evidence type="ECO:0000256" key="1">
    <source>
        <dbReference type="ARBA" id="ARBA00001957"/>
    </source>
</evidence>
<dbReference type="FunFam" id="1.10.1200.10:FF:000005">
    <property type="entry name" value="Nonribosomal peptide synthetase 1"/>
    <property type="match status" value="2"/>
</dbReference>
<dbReference type="Pfam" id="PF13193">
    <property type="entry name" value="AMP-binding_C"/>
    <property type="match status" value="1"/>
</dbReference>
<dbReference type="PANTHER" id="PTHR45527:SF14">
    <property type="entry name" value="PLIPASTATIN SYNTHASE SUBUNIT B"/>
    <property type="match status" value="1"/>
</dbReference>
<evidence type="ECO:0000313" key="7">
    <source>
        <dbReference type="EMBL" id="EFL27597.1"/>
    </source>
</evidence>
<dbReference type="GO" id="GO:0009403">
    <property type="term" value="P:toxin biosynthetic process"/>
    <property type="evidence" value="ECO:0007669"/>
    <property type="project" value="UniProtKB-ARBA"/>
</dbReference>
<dbReference type="CDD" id="cd17643">
    <property type="entry name" value="A_NRPS_Cytc1-like"/>
    <property type="match status" value="2"/>
</dbReference>
<dbReference type="GO" id="GO:0008610">
    <property type="term" value="P:lipid biosynthetic process"/>
    <property type="evidence" value="ECO:0007669"/>
    <property type="project" value="UniProtKB-ARBA"/>
</dbReference>
<keyword evidence="3" id="KW-0596">Phosphopantetheine</keyword>
<dbReference type="InterPro" id="IPR036736">
    <property type="entry name" value="ACP-like_sf"/>
</dbReference>
<dbReference type="FunFam" id="3.40.50.12780:FF:000012">
    <property type="entry name" value="Non-ribosomal peptide synthetase"/>
    <property type="match status" value="2"/>
</dbReference>
<accession>D9WIU4</accession>
<dbReference type="InterPro" id="IPR001242">
    <property type="entry name" value="Condensation_dom"/>
</dbReference>
<name>D9WIU4_9ACTN</name>
<dbReference type="FunFam" id="3.30.300.30:FF:000010">
    <property type="entry name" value="Enterobactin synthetase component F"/>
    <property type="match status" value="1"/>
</dbReference>
<dbReference type="RefSeq" id="WP_009719395.1">
    <property type="nucleotide sequence ID" value="NZ_GG657754.1"/>
</dbReference>
<feature type="domain" description="Carrier" evidence="6">
    <location>
        <begin position="1029"/>
        <end position="1105"/>
    </location>
</feature>